<gene>
    <name evidence="2" type="ORF">IMG5_206830</name>
</gene>
<dbReference type="RefSeq" id="XP_004023749.1">
    <property type="nucleotide sequence ID" value="XM_004023700.1"/>
</dbReference>
<dbReference type="Proteomes" id="UP000008983">
    <property type="component" value="Unassembled WGS sequence"/>
</dbReference>
<keyword evidence="1" id="KW-0812">Transmembrane</keyword>
<feature type="transmembrane region" description="Helical" evidence="1">
    <location>
        <begin position="219"/>
        <end position="235"/>
    </location>
</feature>
<evidence type="ECO:0000256" key="1">
    <source>
        <dbReference type="SAM" id="Phobius"/>
    </source>
</evidence>
<organism evidence="2 3">
    <name type="scientific">Ichthyophthirius multifiliis</name>
    <name type="common">White spot disease agent</name>
    <name type="synonym">Ich</name>
    <dbReference type="NCBI Taxonomy" id="5932"/>
    <lineage>
        <taxon>Eukaryota</taxon>
        <taxon>Sar</taxon>
        <taxon>Alveolata</taxon>
        <taxon>Ciliophora</taxon>
        <taxon>Intramacronucleata</taxon>
        <taxon>Oligohymenophorea</taxon>
        <taxon>Hymenostomatida</taxon>
        <taxon>Ophryoglenina</taxon>
        <taxon>Ichthyophthirius</taxon>
    </lineage>
</organism>
<feature type="transmembrane region" description="Helical" evidence="1">
    <location>
        <begin position="29"/>
        <end position="53"/>
    </location>
</feature>
<feature type="transmembrane region" description="Helical" evidence="1">
    <location>
        <begin position="142"/>
        <end position="158"/>
    </location>
</feature>
<evidence type="ECO:0000313" key="2">
    <source>
        <dbReference type="EMBL" id="EGR26865.1"/>
    </source>
</evidence>
<accession>G0R6N9</accession>
<reference evidence="2 3" key="1">
    <citation type="submission" date="2011-07" db="EMBL/GenBank/DDBJ databases">
        <authorList>
            <person name="Coyne R."/>
            <person name="Brami D."/>
            <person name="Johnson J."/>
            <person name="Hostetler J."/>
            <person name="Hannick L."/>
            <person name="Clark T."/>
            <person name="Cassidy-Hanley D."/>
            <person name="Inman J."/>
        </authorList>
    </citation>
    <scope>NUCLEOTIDE SEQUENCE [LARGE SCALE GENOMIC DNA]</scope>
    <source>
        <strain evidence="2 3">G5</strain>
    </source>
</reference>
<feature type="transmembrane region" description="Helical" evidence="1">
    <location>
        <begin position="65"/>
        <end position="81"/>
    </location>
</feature>
<name>G0R6N9_ICHMU</name>
<proteinExistence type="predicted"/>
<feature type="transmembrane region" description="Helical" evidence="1">
    <location>
        <begin position="184"/>
        <end position="207"/>
    </location>
</feature>
<keyword evidence="1" id="KW-0472">Membrane</keyword>
<dbReference type="EMBL" id="GL984411">
    <property type="protein sequence ID" value="EGR26865.1"/>
    <property type="molecule type" value="Genomic_DNA"/>
</dbReference>
<keyword evidence="1" id="KW-1133">Transmembrane helix</keyword>
<evidence type="ECO:0008006" key="4">
    <source>
        <dbReference type="Google" id="ProtNLM"/>
    </source>
</evidence>
<dbReference type="InParanoid" id="G0R6N9"/>
<protein>
    <recommendedName>
        <fullName evidence="4">Transmembrane protein</fullName>
    </recommendedName>
</protein>
<evidence type="ECO:0000313" key="3">
    <source>
        <dbReference type="Proteomes" id="UP000008983"/>
    </source>
</evidence>
<dbReference type="AlphaFoldDB" id="G0R6N9"/>
<feature type="transmembrane region" description="Helical" evidence="1">
    <location>
        <begin position="107"/>
        <end position="130"/>
    </location>
</feature>
<dbReference type="GeneID" id="14902918"/>
<keyword evidence="3" id="KW-1185">Reference proteome</keyword>
<sequence length="299" mass="34956">MNALKDANNVIKMEDVFNVNLVVIQINKIIYVFFVLVYLVIVKHVQNIVAVYVYLHTNQMNQVNVFYYLMVLMEIILYHALRDVNNVLEMEDALSVYRVAIQINKKINVLFVLVDLVIAKHVQNIVAVYVYKDTNQMNQVNVFYYLMVLMEIILYHALRDVNNVLEMEDALSVYRVAIQINKKINVLFVLVDLVIAKHVQNIVAVYVYKDTNQMNQVNVFYYLMVLMEIILYHALRDVNNVLEMEDALSVYRVAIQINKKINVLFVLVDLVIAKHVQNIVAVYVYKDTNQMNIQDNVNL</sequence>